<keyword evidence="1" id="KW-0472">Membrane</keyword>
<dbReference type="Proteomes" id="UP000014411">
    <property type="component" value="Unassembled WGS sequence"/>
</dbReference>
<name>S3HLF5_9HYPH</name>
<keyword evidence="3" id="KW-1185">Reference proteome</keyword>
<gene>
    <name evidence="2" type="ORF">RGCCGE502_08151</name>
</gene>
<comment type="caution">
    <text evidence="2">The sequence shown here is derived from an EMBL/GenBank/DDBJ whole genome shotgun (WGS) entry which is preliminary data.</text>
</comment>
<evidence type="ECO:0008006" key="4">
    <source>
        <dbReference type="Google" id="ProtNLM"/>
    </source>
</evidence>
<dbReference type="EMBL" id="AEYE02000010">
    <property type="protein sequence ID" value="EPE98920.1"/>
    <property type="molecule type" value="Genomic_DNA"/>
</dbReference>
<evidence type="ECO:0000256" key="1">
    <source>
        <dbReference type="SAM" id="Phobius"/>
    </source>
</evidence>
<accession>S3HLF5</accession>
<dbReference type="AlphaFoldDB" id="S3HLF5"/>
<reference evidence="2 3" key="1">
    <citation type="journal article" date="2012" name="J. Bacteriol.">
        <title>Genome sequence of Rhizobium grahamii CCGE502, a broad-host-range symbiont with low nodulation competitiveness in Phaseolus vulgaris.</title>
        <authorList>
            <person name="Althabegoiti M.J."/>
            <person name="Lozano L."/>
            <person name="Torres-Tejerizo G."/>
            <person name="Ormeno-Orrillo E."/>
            <person name="Rogel M.A."/>
            <person name="Gonzalez V."/>
            <person name="Martinez-Romero E."/>
        </authorList>
    </citation>
    <scope>NUCLEOTIDE SEQUENCE [LARGE SCALE GENOMIC DNA]</scope>
    <source>
        <strain evidence="2 3">CCGE 502</strain>
    </source>
</reference>
<keyword evidence="1" id="KW-0812">Transmembrane</keyword>
<dbReference type="eggNOG" id="ENOG502ZEX5">
    <property type="taxonomic scope" value="Bacteria"/>
</dbReference>
<evidence type="ECO:0000313" key="2">
    <source>
        <dbReference type="EMBL" id="EPE98920.1"/>
    </source>
</evidence>
<sequence>MAKIAYFVAGLLILVGLVWMGQGSGYFPYPAESFMINQTPWVYWGALAAAVGIIVIVAMRNARRPR</sequence>
<protein>
    <recommendedName>
        <fullName evidence="4">Transmembrane protein</fullName>
    </recommendedName>
</protein>
<organism evidence="2 3">
    <name type="scientific">Rhizobium grahamii CCGE 502</name>
    <dbReference type="NCBI Taxonomy" id="990285"/>
    <lineage>
        <taxon>Bacteria</taxon>
        <taxon>Pseudomonadati</taxon>
        <taxon>Pseudomonadota</taxon>
        <taxon>Alphaproteobacteria</taxon>
        <taxon>Hyphomicrobiales</taxon>
        <taxon>Rhizobiaceae</taxon>
        <taxon>Rhizobium/Agrobacterium group</taxon>
        <taxon>Rhizobium</taxon>
    </lineage>
</organism>
<feature type="transmembrane region" description="Helical" evidence="1">
    <location>
        <begin position="41"/>
        <end position="59"/>
    </location>
</feature>
<dbReference type="RefSeq" id="WP_016553673.1">
    <property type="nucleotide sequence ID" value="NZ_AEYE02000010.1"/>
</dbReference>
<keyword evidence="1" id="KW-1133">Transmembrane helix</keyword>
<dbReference type="HOGENOM" id="CLU_187779_1_0_5"/>
<evidence type="ECO:0000313" key="3">
    <source>
        <dbReference type="Proteomes" id="UP000014411"/>
    </source>
</evidence>
<proteinExistence type="predicted"/>